<organism evidence="11 12">
    <name type="scientific">Euphydryas editha</name>
    <name type="common">Edith's checkerspot</name>
    <dbReference type="NCBI Taxonomy" id="104508"/>
    <lineage>
        <taxon>Eukaryota</taxon>
        <taxon>Metazoa</taxon>
        <taxon>Ecdysozoa</taxon>
        <taxon>Arthropoda</taxon>
        <taxon>Hexapoda</taxon>
        <taxon>Insecta</taxon>
        <taxon>Pterygota</taxon>
        <taxon>Neoptera</taxon>
        <taxon>Endopterygota</taxon>
        <taxon>Lepidoptera</taxon>
        <taxon>Glossata</taxon>
        <taxon>Ditrysia</taxon>
        <taxon>Papilionoidea</taxon>
        <taxon>Nymphalidae</taxon>
        <taxon>Nymphalinae</taxon>
        <taxon>Euphydryas</taxon>
    </lineage>
</organism>
<dbReference type="SUPFAM" id="SSF48371">
    <property type="entry name" value="ARM repeat"/>
    <property type="match status" value="1"/>
</dbReference>
<dbReference type="PANTHER" id="PTHR14428:SF5">
    <property type="entry name" value="NUCLEOLAR COMPLEX PROTEIN 3 HOMOLOG"/>
    <property type="match status" value="1"/>
</dbReference>
<dbReference type="InterPro" id="IPR011501">
    <property type="entry name" value="Noc3_N"/>
</dbReference>
<dbReference type="Pfam" id="PF07540">
    <property type="entry name" value="NOC3p"/>
    <property type="match status" value="1"/>
</dbReference>
<name>A0AAU9UFM2_EUPED</name>
<feature type="compositionally biased region" description="Low complexity" evidence="8">
    <location>
        <begin position="40"/>
        <end position="60"/>
    </location>
</feature>
<dbReference type="InterPro" id="IPR016903">
    <property type="entry name" value="Nucleolar_cplx-assoc_3"/>
</dbReference>
<evidence type="ECO:0000256" key="4">
    <source>
        <dbReference type="ARBA" id="ARBA00023242"/>
    </source>
</evidence>
<feature type="compositionally biased region" description="Basic residues" evidence="8">
    <location>
        <begin position="21"/>
        <end position="39"/>
    </location>
</feature>
<evidence type="ECO:0000259" key="10">
    <source>
        <dbReference type="Pfam" id="PF07540"/>
    </source>
</evidence>
<evidence type="ECO:0000256" key="5">
    <source>
        <dbReference type="ARBA" id="ARBA00032701"/>
    </source>
</evidence>
<evidence type="ECO:0000256" key="7">
    <source>
        <dbReference type="SAM" id="Coils"/>
    </source>
</evidence>
<evidence type="ECO:0000256" key="8">
    <source>
        <dbReference type="SAM" id="MobiDB-lite"/>
    </source>
</evidence>
<keyword evidence="3 7" id="KW-0175">Coiled coil</keyword>
<evidence type="ECO:0000256" key="1">
    <source>
        <dbReference type="ARBA" id="ARBA00004604"/>
    </source>
</evidence>
<comment type="subcellular location">
    <subcellularLocation>
        <location evidence="1">Nucleus</location>
        <location evidence="1">Nucleolus</location>
    </subcellularLocation>
</comment>
<comment type="caution">
    <text evidence="11">The sequence shown here is derived from an EMBL/GenBank/DDBJ whole genome shotgun (WGS) entry which is preliminary data.</text>
</comment>
<feature type="coiled-coil region" evidence="7">
    <location>
        <begin position="455"/>
        <end position="503"/>
    </location>
</feature>
<evidence type="ECO:0000259" key="9">
    <source>
        <dbReference type="Pfam" id="PF03914"/>
    </source>
</evidence>
<evidence type="ECO:0000256" key="2">
    <source>
        <dbReference type="ARBA" id="ARBA00007797"/>
    </source>
</evidence>
<keyword evidence="4" id="KW-0539">Nucleus</keyword>
<feature type="domain" description="CCAAT-binding factor" evidence="9">
    <location>
        <begin position="579"/>
        <end position="681"/>
    </location>
</feature>
<keyword evidence="12" id="KW-1185">Reference proteome</keyword>
<feature type="compositionally biased region" description="Acidic residues" evidence="8">
    <location>
        <begin position="121"/>
        <end position="130"/>
    </location>
</feature>
<feature type="compositionally biased region" description="Basic and acidic residues" evidence="8">
    <location>
        <begin position="131"/>
        <end position="142"/>
    </location>
</feature>
<evidence type="ECO:0000313" key="12">
    <source>
        <dbReference type="Proteomes" id="UP001153954"/>
    </source>
</evidence>
<accession>A0AAU9UFM2</accession>
<feature type="region of interest" description="Disordered" evidence="8">
    <location>
        <begin position="164"/>
        <end position="211"/>
    </location>
</feature>
<dbReference type="Proteomes" id="UP001153954">
    <property type="component" value="Unassembled WGS sequence"/>
</dbReference>
<proteinExistence type="inferred from homology"/>
<comment type="similarity">
    <text evidence="2">Belongs to the CBF/MAK21 family.</text>
</comment>
<dbReference type="PANTHER" id="PTHR14428">
    <property type="entry name" value="NUCLEOLAR COMPLEX PROTEIN 3"/>
    <property type="match status" value="1"/>
</dbReference>
<feature type="domain" description="CCAAT-binding factor" evidence="9">
    <location>
        <begin position="1242"/>
        <end position="1373"/>
    </location>
</feature>
<dbReference type="InterPro" id="IPR016024">
    <property type="entry name" value="ARM-type_fold"/>
</dbReference>
<gene>
    <name evidence="11" type="ORF">EEDITHA_LOCUS11033</name>
</gene>
<feature type="compositionally biased region" description="Basic and acidic residues" evidence="8">
    <location>
        <begin position="105"/>
        <end position="120"/>
    </location>
</feature>
<dbReference type="GO" id="GO:0006270">
    <property type="term" value="P:DNA replication initiation"/>
    <property type="evidence" value="ECO:0007669"/>
    <property type="project" value="TreeGrafter"/>
</dbReference>
<feature type="compositionally biased region" description="Acidic residues" evidence="8">
    <location>
        <begin position="164"/>
        <end position="175"/>
    </location>
</feature>
<feature type="domain" description="Nucleolar complex-associated protein 3 N-terminal" evidence="10">
    <location>
        <begin position="230"/>
        <end position="325"/>
    </location>
</feature>
<dbReference type="EMBL" id="CAKOGL010000015">
    <property type="protein sequence ID" value="CAH2095600.1"/>
    <property type="molecule type" value="Genomic_DNA"/>
</dbReference>
<dbReference type="GO" id="GO:0005730">
    <property type="term" value="C:nucleolus"/>
    <property type="evidence" value="ECO:0007669"/>
    <property type="project" value="UniProtKB-SubCell"/>
</dbReference>
<evidence type="ECO:0000256" key="6">
    <source>
        <dbReference type="ARBA" id="ARBA00032937"/>
    </source>
</evidence>
<reference evidence="11" key="1">
    <citation type="submission" date="2022-03" db="EMBL/GenBank/DDBJ databases">
        <authorList>
            <person name="Tunstrom K."/>
        </authorList>
    </citation>
    <scope>NUCLEOTIDE SEQUENCE</scope>
</reference>
<evidence type="ECO:0000256" key="3">
    <source>
        <dbReference type="ARBA" id="ARBA00023054"/>
    </source>
</evidence>
<dbReference type="GO" id="GO:0003682">
    <property type="term" value="F:chromatin binding"/>
    <property type="evidence" value="ECO:0007669"/>
    <property type="project" value="TreeGrafter"/>
</dbReference>
<evidence type="ECO:0000313" key="11">
    <source>
        <dbReference type="EMBL" id="CAH2095600.1"/>
    </source>
</evidence>
<dbReference type="InterPro" id="IPR005612">
    <property type="entry name" value="CCAAT-binding_factor"/>
</dbReference>
<feature type="compositionally biased region" description="Basic residues" evidence="8">
    <location>
        <begin position="1"/>
        <end position="14"/>
    </location>
</feature>
<protein>
    <recommendedName>
        <fullName evidence="6">NOC3-like protein</fullName>
    </recommendedName>
    <alternativeName>
        <fullName evidence="5">Nucleolar complex-associated protein 3-like protein</fullName>
    </alternativeName>
</protein>
<feature type="region of interest" description="Disordered" evidence="8">
    <location>
        <begin position="1"/>
        <end position="151"/>
    </location>
</feature>
<dbReference type="Pfam" id="PF03914">
    <property type="entry name" value="CBF"/>
    <property type="match status" value="2"/>
</dbReference>
<sequence>MAKKGKPKISKIKRNNQTTNKMKKQGKLKLQRHRTKVQKQKPPTQVQPEYSSESESSSNEWADMLDEEEQKYITSRLAKQPQLLSNIPEKEQENKRGTKRKRNKEKMPKSVKEVEIHSDSEPESDTDDSGVEEKYEKELSEHPKKKIKTLLPIKTKDGIKERIEECEESETEQNTDEQNNQESDKAEPNTETDTESDSGMEVSAEEHPEEEKIVTTVELMAERRDRLNHEKLRIGALCSSLLENPEKKIKNLFPILYLMEEKLRDGTPNLISVRKLATISAAEVFRDILPDYKIRHQDYSDVKLKKDTLALYKYEKELLEFYKRYLQRLEKAANIFRRKKGDNRQADETAVGLALVSVRCMCDVLVARPNFNYASNIAQSLVPLLAARDPRVRSLVTGCCVSVFAEDTKGEITLVIVRLINQLVKRRGDRLHPSALDCLLSLKIRDVDLDKEVELQHKKRQEEKHKKRIVNLSKKEKKRAKKLKEVERELLETRAAESEAARKKLLTDVTKTVFHIYFRLLKTAPRGGLLSAVLAGLAKFTHVINLEYYSDLVALLARLLRDEQLGERERLQVVRAVLAVLAGAGDALNVDPATFHRHLYEHLPAVHAGSTADCAPIVIEALVELSSRARRIPAGVLRAFAKRLCGAALQLPHHAALAALALLHRLVQVQSALAAALQLPHHAALAALALLHRLVQVHPRAGTPACRYTPRAGTVRTSCRAAAAAPRRAGGARAAAPARAGTPACRYTRVQVHPRAGTPRVQVQSALAAALQLPHHAALAALALLHRLVQVHPRAGTPACRYTPRAGTVRTSCRAAAAAPRRAGGARAAAPARAGTPACSCRTTPRWRRSRCCTGSCRYTRVQVHPRAGTPRVQVQSALAAALQLPHHAALAALALLHRLVQVHPRAGTPACRYTPRAGTVRTSCRAAAAAPRRAGGARAAAPARAGTPACRYTRVQVHPRAGTPRVQVQSALAAALQLPHHAALAALALLHRLVQVHPRAGTPACRYTPRAGTVRTSCRAAAAAPRRAGGARAAAPARAGTPACSCRTTPRWRRSRCCTGSCRYTRVQVHPRAGTPRVQVQSALAAALQLPHHAALAALALLHRLVQVHPRAGTPACRYTPRAGTVRTSCRAAAAAPRRAGGARAAAPARAGTPACRYTRVQVHPRAGTPRVQVQSALAAALQLPHHAALAALALLHRLVQLPHHAALAALALLHRLVQVHPRAGTPACRYTRVQVHPALAAALQLPHHAALAALALLHRLVQVHPRAGTPACRYTRVQVHPACRYTCCGSTISRQPVVILKFYVRDVVALNAMFPQQNKSLATLFEPEEAVGSGRYDPLLPSPEHCGAAAATAFETCALRRHYHPALRSAAAALLADRPHDLASLTPMQILEEYDSSQMAFKPAIPPPKPAQPAKGKSAHAWTQSDFKAHCSKIEDSVEMNLNETVVR</sequence>